<dbReference type="SUPFAM" id="SSF103473">
    <property type="entry name" value="MFS general substrate transporter"/>
    <property type="match status" value="1"/>
</dbReference>
<dbReference type="InterPro" id="IPR036259">
    <property type="entry name" value="MFS_trans_sf"/>
</dbReference>
<keyword evidence="3" id="KW-1133">Transmembrane helix</keyword>
<keyword evidence="4" id="KW-0472">Membrane</keyword>
<evidence type="ECO:0000256" key="2">
    <source>
        <dbReference type="ARBA" id="ARBA00022692"/>
    </source>
</evidence>
<evidence type="ECO:0008006" key="8">
    <source>
        <dbReference type="Google" id="ProtNLM"/>
    </source>
</evidence>
<reference evidence="7" key="1">
    <citation type="submission" date="2012-09" db="EMBL/GenBank/DDBJ databases">
        <title>Genome sequencing and comparative transcriptomics of race 1 and race 4 of banana pathogen: Fusarium oxysporum f. sp. cubense.</title>
        <authorList>
            <person name="Fang X."/>
            <person name="Huang J."/>
        </authorList>
    </citation>
    <scope>NUCLEOTIDE SEQUENCE [LARGE SCALE GENOMIC DNA]</scope>
    <source>
        <strain evidence="7">race 4</strain>
    </source>
</reference>
<keyword evidence="7" id="KW-1185">Reference proteome</keyword>
<name>N1S1X5_FUSC4</name>
<keyword evidence="2" id="KW-0812">Transmembrane</keyword>
<dbReference type="PANTHER" id="PTHR23502:SF13">
    <property type="entry name" value="MULTIDRUG TRANSPORTER, PUTATIVE (AFU_ORTHOLOGUE AFUA_2G12550)-RELATED"/>
    <property type="match status" value="1"/>
</dbReference>
<dbReference type="HOGENOM" id="CLU_1669443_0_0_1"/>
<dbReference type="GO" id="GO:0005886">
    <property type="term" value="C:plasma membrane"/>
    <property type="evidence" value="ECO:0007669"/>
    <property type="project" value="TreeGrafter"/>
</dbReference>
<evidence type="ECO:0000256" key="5">
    <source>
        <dbReference type="ARBA" id="ARBA00023180"/>
    </source>
</evidence>
<dbReference type="EMBL" id="KB726264">
    <property type="protein sequence ID" value="EMT72858.1"/>
    <property type="molecule type" value="Genomic_DNA"/>
</dbReference>
<sequence>MPTHFSDDPPQVINPEDLHVANSRLQQNLDGSTDHSGDERTHNANGAGLEKLGTYDKYEITEDDCYDELGYSFPKWKKWYILTVIFWVQVSMNFNTSLYSNAIPGISEEFNVSAQAARCGAMIFLVLYAFGCELWAPWSEEFGRWPIMQASLPFACHV</sequence>
<evidence type="ECO:0000313" key="7">
    <source>
        <dbReference type="Proteomes" id="UP000016929"/>
    </source>
</evidence>
<gene>
    <name evidence="6" type="ORF">FOC4_g10004345</name>
</gene>
<dbReference type="Gene3D" id="1.20.1250.20">
    <property type="entry name" value="MFS general substrate transporter like domains"/>
    <property type="match status" value="1"/>
</dbReference>
<evidence type="ECO:0000313" key="6">
    <source>
        <dbReference type="EMBL" id="EMT72858.1"/>
    </source>
</evidence>
<evidence type="ECO:0000256" key="4">
    <source>
        <dbReference type="ARBA" id="ARBA00023136"/>
    </source>
</evidence>
<dbReference type="AlphaFoldDB" id="N1S1X5"/>
<accession>N1S1X5</accession>
<evidence type="ECO:0000256" key="1">
    <source>
        <dbReference type="ARBA" id="ARBA00004141"/>
    </source>
</evidence>
<keyword evidence="5" id="KW-0325">Glycoprotein</keyword>
<dbReference type="GO" id="GO:0022857">
    <property type="term" value="F:transmembrane transporter activity"/>
    <property type="evidence" value="ECO:0007669"/>
    <property type="project" value="TreeGrafter"/>
</dbReference>
<comment type="subcellular location">
    <subcellularLocation>
        <location evidence="1">Membrane</location>
        <topology evidence="1">Multi-pass membrane protein</topology>
    </subcellularLocation>
</comment>
<organism evidence="6 7">
    <name type="scientific">Fusarium oxysporum f. sp. cubense (strain race 4)</name>
    <name type="common">Panama disease fungus</name>
    <dbReference type="NCBI Taxonomy" id="2502994"/>
    <lineage>
        <taxon>Eukaryota</taxon>
        <taxon>Fungi</taxon>
        <taxon>Dikarya</taxon>
        <taxon>Ascomycota</taxon>
        <taxon>Pezizomycotina</taxon>
        <taxon>Sordariomycetes</taxon>
        <taxon>Hypocreomycetidae</taxon>
        <taxon>Hypocreales</taxon>
        <taxon>Nectriaceae</taxon>
        <taxon>Fusarium</taxon>
        <taxon>Fusarium oxysporum species complex</taxon>
    </lineage>
</organism>
<dbReference type="Proteomes" id="UP000016929">
    <property type="component" value="Unassembled WGS sequence"/>
</dbReference>
<protein>
    <recommendedName>
        <fullName evidence="8">Major facilitator superfamily (MFS) profile domain-containing protein</fullName>
    </recommendedName>
</protein>
<reference evidence="7" key="2">
    <citation type="journal article" date="2014" name="PLoS ONE">
        <title>Genome and Transcriptome Analysis of the Fungal Pathogen Fusarium oxysporum f. sp. cubense Causing Banana Vascular Wilt Disease.</title>
        <authorList>
            <person name="Guo L."/>
            <person name="Han L."/>
            <person name="Yang L."/>
            <person name="Zeng H."/>
            <person name="Fan D."/>
            <person name="Zhu Y."/>
            <person name="Feng Y."/>
            <person name="Wang G."/>
            <person name="Peng C."/>
            <person name="Jiang X."/>
            <person name="Zhou D."/>
            <person name="Ni P."/>
            <person name="Liang C."/>
            <person name="Liu L."/>
            <person name="Wang J."/>
            <person name="Mao C."/>
            <person name="Fang X."/>
            <person name="Peng M."/>
            <person name="Huang J."/>
        </authorList>
    </citation>
    <scope>NUCLEOTIDE SEQUENCE [LARGE SCALE GENOMIC DNA]</scope>
    <source>
        <strain evidence="7">race 4</strain>
    </source>
</reference>
<proteinExistence type="predicted"/>
<dbReference type="PANTHER" id="PTHR23502">
    <property type="entry name" value="MAJOR FACILITATOR SUPERFAMILY"/>
    <property type="match status" value="1"/>
</dbReference>
<dbReference type="STRING" id="1229665.N1S1X5"/>
<evidence type="ECO:0000256" key="3">
    <source>
        <dbReference type="ARBA" id="ARBA00022989"/>
    </source>
</evidence>